<evidence type="ECO:0000256" key="1">
    <source>
        <dbReference type="SAM" id="Phobius"/>
    </source>
</evidence>
<dbReference type="InterPro" id="IPR013099">
    <property type="entry name" value="K_chnl_dom"/>
</dbReference>
<reference evidence="3 4" key="1">
    <citation type="journal article" date="2023" name="ISME J.">
        <title>Cultivation and genomic characterization of novel and ubiquitous marine nitrite-oxidizing bacteria from the Nitrospirales.</title>
        <authorList>
            <person name="Mueller A.J."/>
            <person name="Daebeler A."/>
            <person name="Herbold C.W."/>
            <person name="Kirkegaard R.H."/>
            <person name="Daims H."/>
        </authorList>
    </citation>
    <scope>NUCLEOTIDE SEQUENCE [LARGE SCALE GENOMIC DNA]</scope>
    <source>
        <strain evidence="3 4">EB</strain>
    </source>
</reference>
<keyword evidence="1" id="KW-0472">Membrane</keyword>
<gene>
    <name evidence="3" type="ORF">PPG34_12770</name>
</gene>
<comment type="caution">
    <text evidence="3">The sequence shown here is derived from an EMBL/GenBank/DDBJ whole genome shotgun (WGS) entry which is preliminary data.</text>
</comment>
<name>A0ABU3K9X8_9BACT</name>
<evidence type="ECO:0000259" key="2">
    <source>
        <dbReference type="Pfam" id="PF07885"/>
    </source>
</evidence>
<keyword evidence="4" id="KW-1185">Reference proteome</keyword>
<keyword evidence="3" id="KW-0406">Ion transport</keyword>
<dbReference type="SUPFAM" id="SSF81324">
    <property type="entry name" value="Voltage-gated potassium channels"/>
    <property type="match status" value="1"/>
</dbReference>
<dbReference type="Pfam" id="PF07885">
    <property type="entry name" value="Ion_trans_2"/>
    <property type="match status" value="1"/>
</dbReference>
<feature type="transmembrane region" description="Helical" evidence="1">
    <location>
        <begin position="34"/>
        <end position="60"/>
    </location>
</feature>
<dbReference type="RefSeq" id="WP_313833750.1">
    <property type="nucleotide sequence ID" value="NZ_JAQOUE010000001.1"/>
</dbReference>
<protein>
    <submittedName>
        <fullName evidence="3">Potassium channel family protein</fullName>
    </submittedName>
</protein>
<keyword evidence="3" id="KW-0407">Ion channel</keyword>
<dbReference type="GO" id="GO:0034220">
    <property type="term" value="P:monoatomic ion transmembrane transport"/>
    <property type="evidence" value="ECO:0007669"/>
    <property type="project" value="UniProtKB-KW"/>
</dbReference>
<proteinExistence type="predicted"/>
<feature type="domain" description="Potassium channel" evidence="2">
    <location>
        <begin position="47"/>
        <end position="124"/>
    </location>
</feature>
<keyword evidence="1" id="KW-1133">Transmembrane helix</keyword>
<evidence type="ECO:0000313" key="3">
    <source>
        <dbReference type="EMBL" id="MDT7043226.1"/>
    </source>
</evidence>
<keyword evidence="3" id="KW-0813">Transport</keyword>
<dbReference type="EMBL" id="JAQOUE010000001">
    <property type="protein sequence ID" value="MDT7043226.1"/>
    <property type="molecule type" value="Genomic_DNA"/>
</dbReference>
<dbReference type="Proteomes" id="UP001250932">
    <property type="component" value="Unassembled WGS sequence"/>
</dbReference>
<feature type="transmembrane region" description="Helical" evidence="1">
    <location>
        <begin position="104"/>
        <end position="126"/>
    </location>
</feature>
<keyword evidence="1" id="KW-0812">Transmembrane</keyword>
<evidence type="ECO:0000313" key="4">
    <source>
        <dbReference type="Proteomes" id="UP001250932"/>
    </source>
</evidence>
<accession>A0ABU3K9X8</accession>
<dbReference type="Gene3D" id="1.10.287.70">
    <property type="match status" value="1"/>
</dbReference>
<sequence>MTILLVGLSVVIHYEALYTIAKLMGQVKMRPRRLVAFGVIGALMAHVVEIWLFAMGYYVLIQSGQAGTLGGEFAHDIQECGYYSYVTYTTLGFGDITPSGPLRFVTGMEALTGLVMITWTASFMYLQMERLWKNHL</sequence>
<organism evidence="3 4">
    <name type="scientific">Candidatus Nitronereus thalassa</name>
    <dbReference type="NCBI Taxonomy" id="3020898"/>
    <lineage>
        <taxon>Bacteria</taxon>
        <taxon>Pseudomonadati</taxon>
        <taxon>Nitrospirota</taxon>
        <taxon>Nitrospiria</taxon>
        <taxon>Nitrospirales</taxon>
        <taxon>Nitrospiraceae</taxon>
        <taxon>Candidatus Nitronereus</taxon>
    </lineage>
</organism>